<dbReference type="EMBL" id="MRTP01000003">
    <property type="protein sequence ID" value="OMF54426.1"/>
    <property type="molecule type" value="Genomic_DNA"/>
</dbReference>
<dbReference type="GO" id="GO:0016020">
    <property type="term" value="C:membrane"/>
    <property type="evidence" value="ECO:0007669"/>
    <property type="project" value="UniProtKB-SubCell"/>
</dbReference>
<dbReference type="AlphaFoldDB" id="A0A1R1ERF9"/>
<feature type="domain" description="Spore germination protein N-terminal" evidence="10">
    <location>
        <begin position="23"/>
        <end position="191"/>
    </location>
</feature>
<keyword evidence="5" id="KW-0472">Membrane</keyword>
<comment type="caution">
    <text evidence="11">The sequence shown here is derived from an EMBL/GenBank/DDBJ whole genome shotgun (WGS) entry which is preliminary data.</text>
</comment>
<sequence>MSRRAARCLAILCLLLFLPGCWDVKDVDNRLLETAIGIEPAGGDRVRVWMRFPLPQSQNGAHKDFFVTKQEGSTVIEAIDQLRLRLPKSLDMSQNQSIFLDQALAKKGFMPYLEFTIRDRTVPLDSLIAITTGGMKSIFERPNPTGELSGIYTKLFFERYGGGTSQKNVVSLWEIFRGYYDPLEECLVPVLVTDSETIFRVAGNAFFKNDAMVGMISPEETLIYEIVTGKMSPFEIETADKMNLKILNSSADIDTDMRSGKPVIRIHAKLSMTLMDSARGIDIKAKHLEASINRLIEQRAAAVFRMTQAQESDIFGLGNRFRGKVPPSQYDRWPKLYSTAKLEFKLDSELKNTGLQLRRRPFINPSKEK</sequence>
<evidence type="ECO:0000313" key="12">
    <source>
        <dbReference type="Proteomes" id="UP000187172"/>
    </source>
</evidence>
<evidence type="ECO:0000256" key="2">
    <source>
        <dbReference type="ARBA" id="ARBA00007886"/>
    </source>
</evidence>
<feature type="domain" description="Spore germination GerAC-like C-terminal" evidence="9">
    <location>
        <begin position="203"/>
        <end position="354"/>
    </location>
</feature>
<proteinExistence type="inferred from homology"/>
<dbReference type="PANTHER" id="PTHR35789">
    <property type="entry name" value="SPORE GERMINATION PROTEIN B3"/>
    <property type="match status" value="1"/>
</dbReference>
<keyword evidence="7" id="KW-0449">Lipoprotein</keyword>
<keyword evidence="4 8" id="KW-0732">Signal</keyword>
<keyword evidence="12" id="KW-1185">Reference proteome</keyword>
<evidence type="ECO:0000259" key="9">
    <source>
        <dbReference type="Pfam" id="PF05504"/>
    </source>
</evidence>
<dbReference type="Gene3D" id="3.30.300.210">
    <property type="entry name" value="Nutrient germinant receptor protein C, domain 3"/>
    <property type="match status" value="1"/>
</dbReference>
<dbReference type="Pfam" id="PF25198">
    <property type="entry name" value="Spore_GerAC_N"/>
    <property type="match status" value="1"/>
</dbReference>
<evidence type="ECO:0000256" key="3">
    <source>
        <dbReference type="ARBA" id="ARBA00022544"/>
    </source>
</evidence>
<dbReference type="InterPro" id="IPR057336">
    <property type="entry name" value="GerAC_N"/>
</dbReference>
<keyword evidence="6" id="KW-0564">Palmitate</keyword>
<evidence type="ECO:0000256" key="4">
    <source>
        <dbReference type="ARBA" id="ARBA00022729"/>
    </source>
</evidence>
<evidence type="ECO:0000256" key="6">
    <source>
        <dbReference type="ARBA" id="ARBA00023139"/>
    </source>
</evidence>
<gene>
    <name evidence="11" type="ORF">BK138_14700</name>
</gene>
<accession>A0A1R1ERF9</accession>
<evidence type="ECO:0000313" key="11">
    <source>
        <dbReference type="EMBL" id="OMF54426.1"/>
    </source>
</evidence>
<feature type="chain" id="PRO_5038356934" evidence="8">
    <location>
        <begin position="25"/>
        <end position="369"/>
    </location>
</feature>
<protein>
    <submittedName>
        <fullName evidence="11">Uncharacterized protein</fullName>
    </submittedName>
</protein>
<reference evidence="11 12" key="1">
    <citation type="submission" date="2016-11" db="EMBL/GenBank/DDBJ databases">
        <title>Paenibacillus species isolates.</title>
        <authorList>
            <person name="Beno S.M."/>
        </authorList>
    </citation>
    <scope>NUCLEOTIDE SEQUENCE [LARGE SCALE GENOMIC DNA]</scope>
    <source>
        <strain evidence="11 12">FSL R5-0378</strain>
    </source>
</reference>
<feature type="signal peptide" evidence="8">
    <location>
        <begin position="1"/>
        <end position="24"/>
    </location>
</feature>
<dbReference type="InterPro" id="IPR038501">
    <property type="entry name" value="Spore_GerAC_C_sf"/>
</dbReference>
<dbReference type="Proteomes" id="UP000187172">
    <property type="component" value="Unassembled WGS sequence"/>
</dbReference>
<comment type="similarity">
    <text evidence="2">Belongs to the GerABKC lipoprotein family.</text>
</comment>
<dbReference type="NCBIfam" id="TIGR02887">
    <property type="entry name" value="spore_ger_x_C"/>
    <property type="match status" value="1"/>
</dbReference>
<dbReference type="PANTHER" id="PTHR35789:SF1">
    <property type="entry name" value="SPORE GERMINATION PROTEIN B3"/>
    <property type="match status" value="1"/>
</dbReference>
<dbReference type="GO" id="GO:0009847">
    <property type="term" value="P:spore germination"/>
    <property type="evidence" value="ECO:0007669"/>
    <property type="project" value="InterPro"/>
</dbReference>
<name>A0A1R1ERF9_9BACL</name>
<dbReference type="Pfam" id="PF05504">
    <property type="entry name" value="Spore_GerAC"/>
    <property type="match status" value="1"/>
</dbReference>
<evidence type="ECO:0000256" key="5">
    <source>
        <dbReference type="ARBA" id="ARBA00023136"/>
    </source>
</evidence>
<comment type="subcellular location">
    <subcellularLocation>
        <location evidence="1">Membrane</location>
        <topology evidence="1">Lipid-anchor</topology>
    </subcellularLocation>
</comment>
<evidence type="ECO:0000256" key="1">
    <source>
        <dbReference type="ARBA" id="ARBA00004635"/>
    </source>
</evidence>
<evidence type="ECO:0000256" key="7">
    <source>
        <dbReference type="ARBA" id="ARBA00023288"/>
    </source>
</evidence>
<evidence type="ECO:0000259" key="10">
    <source>
        <dbReference type="Pfam" id="PF25198"/>
    </source>
</evidence>
<dbReference type="RefSeq" id="WP_076170330.1">
    <property type="nucleotide sequence ID" value="NZ_MRTP01000003.1"/>
</dbReference>
<keyword evidence="3" id="KW-0309">Germination</keyword>
<dbReference type="InterPro" id="IPR046953">
    <property type="entry name" value="Spore_GerAC-like_C"/>
</dbReference>
<evidence type="ECO:0000256" key="8">
    <source>
        <dbReference type="SAM" id="SignalP"/>
    </source>
</evidence>
<dbReference type="STRING" id="297318.BK138_14700"/>
<dbReference type="InterPro" id="IPR008844">
    <property type="entry name" value="Spore_GerAC-like"/>
</dbReference>
<organism evidence="11 12">
    <name type="scientific">Paenibacillus rhizosphaerae</name>
    <dbReference type="NCBI Taxonomy" id="297318"/>
    <lineage>
        <taxon>Bacteria</taxon>
        <taxon>Bacillati</taxon>
        <taxon>Bacillota</taxon>
        <taxon>Bacilli</taxon>
        <taxon>Bacillales</taxon>
        <taxon>Paenibacillaceae</taxon>
        <taxon>Paenibacillus</taxon>
    </lineage>
</organism>